<organism evidence="1 2">
    <name type="scientific">Brachionus calyciflorus</name>
    <dbReference type="NCBI Taxonomy" id="104777"/>
    <lineage>
        <taxon>Eukaryota</taxon>
        <taxon>Metazoa</taxon>
        <taxon>Spiralia</taxon>
        <taxon>Gnathifera</taxon>
        <taxon>Rotifera</taxon>
        <taxon>Eurotatoria</taxon>
        <taxon>Monogononta</taxon>
        <taxon>Pseudotrocha</taxon>
        <taxon>Ploima</taxon>
        <taxon>Brachionidae</taxon>
        <taxon>Brachionus</taxon>
    </lineage>
</organism>
<protein>
    <recommendedName>
        <fullName evidence="3">DNA helicase</fullName>
    </recommendedName>
</protein>
<accession>A0A814CIU8</accession>
<dbReference type="OrthoDB" id="416437at2759"/>
<reference evidence="1" key="1">
    <citation type="submission" date="2021-02" db="EMBL/GenBank/DDBJ databases">
        <authorList>
            <person name="Nowell W R."/>
        </authorList>
    </citation>
    <scope>NUCLEOTIDE SEQUENCE</scope>
    <source>
        <strain evidence="1">Ploen Becks lab</strain>
    </source>
</reference>
<gene>
    <name evidence="1" type="ORF">OXX778_LOCUS13514</name>
</gene>
<evidence type="ECO:0008006" key="3">
    <source>
        <dbReference type="Google" id="ProtNLM"/>
    </source>
</evidence>
<dbReference type="EMBL" id="CAJNOC010002611">
    <property type="protein sequence ID" value="CAF0942759.1"/>
    <property type="molecule type" value="Genomic_DNA"/>
</dbReference>
<dbReference type="Proteomes" id="UP000663879">
    <property type="component" value="Unassembled WGS sequence"/>
</dbReference>
<comment type="caution">
    <text evidence="1">The sequence shown here is derived from an EMBL/GenBank/DDBJ whole genome shotgun (WGS) entry which is preliminary data.</text>
</comment>
<proteinExistence type="predicted"/>
<name>A0A814CIU8_9BILA</name>
<evidence type="ECO:0000313" key="2">
    <source>
        <dbReference type="Proteomes" id="UP000663879"/>
    </source>
</evidence>
<evidence type="ECO:0000313" key="1">
    <source>
        <dbReference type="EMBL" id="CAF0942759.1"/>
    </source>
</evidence>
<keyword evidence="2" id="KW-1185">Reference proteome</keyword>
<sequence>MNEILSTVSGSNTLFGGKSIILIVDFFQLPAVSSMAFPVEQLYSWKLFKSNFKPFILETNVRQQDDPRFQKFLYNVRIGQVTNDDIEFIKTRICGEGHGT</sequence>
<dbReference type="AlphaFoldDB" id="A0A814CIU8"/>